<accession>T2G6C2</accession>
<reference evidence="3" key="2">
    <citation type="submission" date="2013-07" db="EMBL/GenBank/DDBJ databases">
        <authorList>
            <person name="Morais-Silva F.O."/>
            <person name="Rezende A.M."/>
            <person name="Pimentel C."/>
            <person name="Resende D.M."/>
            <person name="Santos C.I."/>
            <person name="Clemente C."/>
            <person name="de Oliveira L.M."/>
            <person name="da Silva S.M."/>
            <person name="Costa D.A."/>
            <person name="Varela-Raposo A."/>
            <person name="Horacio E.C.A."/>
            <person name="Matos M."/>
            <person name="Flores O."/>
            <person name="Ruiz J.C."/>
            <person name="Rodrigues-Pousada C."/>
        </authorList>
    </citation>
    <scope>NUCLEOTIDE SEQUENCE [LARGE SCALE GENOMIC DNA]</scope>
    <source>
        <strain evidence="3">ATCC 19364 / DSM 1382 / NCIMB 9332 / VKM B-1759</strain>
    </source>
</reference>
<evidence type="ECO:0000256" key="1">
    <source>
        <dbReference type="SAM" id="SignalP"/>
    </source>
</evidence>
<feature type="chain" id="PRO_5004588111" evidence="1">
    <location>
        <begin position="26"/>
        <end position="301"/>
    </location>
</feature>
<evidence type="ECO:0000313" key="3">
    <source>
        <dbReference type="Proteomes" id="UP000016587"/>
    </source>
</evidence>
<dbReference type="Proteomes" id="UP000016587">
    <property type="component" value="Chromosome"/>
</dbReference>
<evidence type="ECO:0000313" key="2">
    <source>
        <dbReference type="EMBL" id="AGW12110.1"/>
    </source>
</evidence>
<dbReference type="KEGG" id="dgg:DGI_0173"/>
<reference evidence="2 3" key="1">
    <citation type="journal article" date="2013" name="J. Bacteriol.">
        <title>Roles of HynAB and Ech, the only two hydrogenases found in the model sulfate reducer Desulfovibrio gigas.</title>
        <authorList>
            <person name="Morais-Silva F.O."/>
            <person name="Santos C.I."/>
            <person name="Rodrigues R."/>
            <person name="Pereira I.A."/>
            <person name="Rodrigues-Pousada C."/>
        </authorList>
    </citation>
    <scope>NUCLEOTIDE SEQUENCE [LARGE SCALE GENOMIC DNA]</scope>
    <source>
        <strain evidence="3">ATCC 19364 / DSM 1382 / NCIMB 9332 / VKM B-1759</strain>
    </source>
</reference>
<dbReference type="eggNOG" id="ENOG5032W6F">
    <property type="taxonomic scope" value="Bacteria"/>
</dbReference>
<name>T2G6C2_MEGG1</name>
<proteinExistence type="predicted"/>
<feature type="signal peptide" evidence="1">
    <location>
        <begin position="1"/>
        <end position="25"/>
    </location>
</feature>
<dbReference type="AlphaFoldDB" id="T2G6C2"/>
<dbReference type="PATRIC" id="fig|1121448.10.peg.176"/>
<dbReference type="STRING" id="1121448.DGI_0173"/>
<dbReference type="HOGENOM" id="CLU_065327_0_0_7"/>
<sequence>MLCFRMLVCLHTLLLLGGMFLAAHAGGIVADHRAVQEYSRIPPVWLAKAKALAIHYGHTSHGSQIMSGLGVLQTINATYAIEVRSAWDNPDWPPPVPSTALRIFDGQPEFGEQPADDYVTPELYWASADGLARTRYVAGLGRYNASMWAFCGQMSEYGSAEINTYLQALNTLEGEFPSMRFIYQTGHTDGGSAQWTSNVEQVRQYVREHNKVLFDFADIEMHDPAGVAHPTMTDACEWCEDWCTAHPEDCDFEIDDCAHTHKLQCIQKAKAMWWLAARLAGWPGAGAVAVPAITTLMMQTP</sequence>
<organism evidence="2 3">
    <name type="scientific">Megalodesulfovibrio gigas (strain ATCC 19364 / DSM 1382 / NCIMB 9332 / VKM B-1759)</name>
    <name type="common">Desulfovibrio gigas</name>
    <dbReference type="NCBI Taxonomy" id="1121448"/>
    <lineage>
        <taxon>Bacteria</taxon>
        <taxon>Pseudomonadati</taxon>
        <taxon>Thermodesulfobacteriota</taxon>
        <taxon>Desulfovibrionia</taxon>
        <taxon>Desulfovibrionales</taxon>
        <taxon>Desulfovibrionaceae</taxon>
        <taxon>Megalodesulfovibrio</taxon>
    </lineage>
</organism>
<dbReference type="EMBL" id="CP006585">
    <property type="protein sequence ID" value="AGW12110.1"/>
    <property type="molecule type" value="Genomic_DNA"/>
</dbReference>
<gene>
    <name evidence="2" type="ORF">DGI_0173</name>
</gene>
<keyword evidence="1" id="KW-0732">Signal</keyword>
<protein>
    <submittedName>
        <fullName evidence="2">Uncharacterized protein</fullName>
    </submittedName>
</protein>
<keyword evidence="3" id="KW-1185">Reference proteome</keyword>